<dbReference type="SUPFAM" id="SSF56112">
    <property type="entry name" value="Protein kinase-like (PK-like)"/>
    <property type="match status" value="1"/>
</dbReference>
<dbReference type="CDD" id="cd14014">
    <property type="entry name" value="STKc_PknB_like"/>
    <property type="match status" value="1"/>
</dbReference>
<dbReference type="InterPro" id="IPR000719">
    <property type="entry name" value="Prot_kinase_dom"/>
</dbReference>
<feature type="compositionally biased region" description="Low complexity" evidence="5">
    <location>
        <begin position="497"/>
        <end position="522"/>
    </location>
</feature>
<dbReference type="PROSITE" id="PS00109">
    <property type="entry name" value="PROTEIN_KINASE_TYR"/>
    <property type="match status" value="1"/>
</dbReference>
<gene>
    <name evidence="7" type="ORF">POL72_29955</name>
</gene>
<reference evidence="7 8" key="1">
    <citation type="submission" date="2023-01" db="EMBL/GenBank/DDBJ databases">
        <title>Minimal conservation of predation-associated metabolite biosynthetic gene clusters underscores biosynthetic potential of Myxococcota including descriptions for ten novel species: Archangium lansinium sp. nov., Myxococcus landrumus sp. nov., Nannocystis bai.</title>
        <authorList>
            <person name="Ahearne A."/>
            <person name="Stevens C."/>
            <person name="Dowd S."/>
        </authorList>
    </citation>
    <scope>NUCLEOTIDE SEQUENCE [LARGE SCALE GENOMIC DNA]</scope>
    <source>
        <strain evidence="7 8">WIWO2</strain>
    </source>
</reference>
<protein>
    <submittedName>
        <fullName evidence="7">Serine/threonine-protein kinase</fullName>
    </submittedName>
</protein>
<evidence type="ECO:0000259" key="6">
    <source>
        <dbReference type="PROSITE" id="PS50011"/>
    </source>
</evidence>
<keyword evidence="3 7" id="KW-0418">Kinase</keyword>
<evidence type="ECO:0000256" key="1">
    <source>
        <dbReference type="ARBA" id="ARBA00022679"/>
    </source>
</evidence>
<keyword evidence="4" id="KW-0067">ATP-binding</keyword>
<feature type="compositionally biased region" description="Low complexity" evidence="5">
    <location>
        <begin position="365"/>
        <end position="382"/>
    </location>
</feature>
<feature type="compositionally biased region" description="Low complexity" evidence="5">
    <location>
        <begin position="450"/>
        <end position="472"/>
    </location>
</feature>
<comment type="caution">
    <text evidence="7">The sequence shown here is derived from an EMBL/GenBank/DDBJ whole genome shotgun (WGS) entry which is preliminary data.</text>
</comment>
<evidence type="ECO:0000256" key="3">
    <source>
        <dbReference type="ARBA" id="ARBA00022777"/>
    </source>
</evidence>
<feature type="region of interest" description="Disordered" evidence="5">
    <location>
        <begin position="355"/>
        <end position="393"/>
    </location>
</feature>
<proteinExistence type="predicted"/>
<dbReference type="Gene3D" id="1.10.510.10">
    <property type="entry name" value="Transferase(Phosphotransferase) domain 1"/>
    <property type="match status" value="1"/>
</dbReference>
<dbReference type="InterPro" id="IPR011009">
    <property type="entry name" value="Kinase-like_dom_sf"/>
</dbReference>
<dbReference type="PROSITE" id="PS50011">
    <property type="entry name" value="PROTEIN_KINASE_DOM"/>
    <property type="match status" value="1"/>
</dbReference>
<dbReference type="PANTHER" id="PTHR43289">
    <property type="entry name" value="MITOGEN-ACTIVATED PROTEIN KINASE KINASE KINASE 20-RELATED"/>
    <property type="match status" value="1"/>
</dbReference>
<dbReference type="EMBL" id="JAQNDK010000003">
    <property type="protein sequence ID" value="MDC0682000.1"/>
    <property type="molecule type" value="Genomic_DNA"/>
</dbReference>
<sequence>MIPQPQLLPGKELGHYELLLPIAQGGMATVWAARHKGRRGFQKTVAIKTMLPSLSDDPQFEKMFLEEARLASGIHHPNVAEILDLGEQDDVLYIAMEWVDGEALSVIAKAASKSGVAIPLRIALRILGRACLGLHAAHELRDPQNDDLLLGLVHRDVSPQNILVTYDGHVKLVDFGVAKATNRAHNDTTAGQIKGKVPYMSPEQARGDRVDRRTDVFAMGIVLYKLTTGEHPFAAENDLLTLKYITSRPALSPRLKNPDFPPELDQVLMTCLQKEPERRYQTMLELERALEAVLAKEPTVTDHDVGAFVRGLLGERNQRRRAALRDTVRVLDERASSPPEVMLLRDSISELFFTQLPPGQPSAQLPAPRRSTPAPSRPALPSESLIPSWPGHETQLGPIEVPAARRRSGTRVAAAALALITLLGAGVMWFGRPTPEQSASEQLPAHALGAGSTAAAATGAPPGPDGAPTLLADHVGVGAQSAPEASDPGRGASAPDPTAKGATATATPSATAAGSSTSARRTNPGKRPSTKWVPTVTNPGF</sequence>
<name>A0ABT5C849_9BACT</name>
<feature type="domain" description="Protein kinase" evidence="6">
    <location>
        <begin position="16"/>
        <end position="294"/>
    </location>
</feature>
<accession>A0ABT5C849</accession>
<dbReference type="Pfam" id="PF00069">
    <property type="entry name" value="Pkinase"/>
    <property type="match status" value="1"/>
</dbReference>
<evidence type="ECO:0000256" key="5">
    <source>
        <dbReference type="SAM" id="MobiDB-lite"/>
    </source>
</evidence>
<dbReference type="Proteomes" id="UP001217485">
    <property type="component" value="Unassembled WGS sequence"/>
</dbReference>
<evidence type="ECO:0000256" key="2">
    <source>
        <dbReference type="ARBA" id="ARBA00022741"/>
    </source>
</evidence>
<keyword evidence="1" id="KW-0808">Transferase</keyword>
<feature type="region of interest" description="Disordered" evidence="5">
    <location>
        <begin position="450"/>
        <end position="541"/>
    </location>
</feature>
<keyword evidence="2" id="KW-0547">Nucleotide-binding</keyword>
<evidence type="ECO:0000256" key="4">
    <source>
        <dbReference type="ARBA" id="ARBA00022840"/>
    </source>
</evidence>
<organism evidence="7 8">
    <name type="scientific">Sorangium atrum</name>
    <dbReference type="NCBI Taxonomy" id="2995308"/>
    <lineage>
        <taxon>Bacteria</taxon>
        <taxon>Pseudomonadati</taxon>
        <taxon>Myxococcota</taxon>
        <taxon>Polyangia</taxon>
        <taxon>Polyangiales</taxon>
        <taxon>Polyangiaceae</taxon>
        <taxon>Sorangium</taxon>
    </lineage>
</organism>
<dbReference type="Gene3D" id="3.30.200.20">
    <property type="entry name" value="Phosphorylase Kinase, domain 1"/>
    <property type="match status" value="1"/>
</dbReference>
<dbReference type="PANTHER" id="PTHR43289:SF6">
    <property type="entry name" value="SERINE_THREONINE-PROTEIN KINASE NEKL-3"/>
    <property type="match status" value="1"/>
</dbReference>
<dbReference type="GO" id="GO:0016301">
    <property type="term" value="F:kinase activity"/>
    <property type="evidence" value="ECO:0007669"/>
    <property type="project" value="UniProtKB-KW"/>
</dbReference>
<evidence type="ECO:0000313" key="8">
    <source>
        <dbReference type="Proteomes" id="UP001217485"/>
    </source>
</evidence>
<keyword evidence="8" id="KW-1185">Reference proteome</keyword>
<dbReference type="RefSeq" id="WP_272099508.1">
    <property type="nucleotide sequence ID" value="NZ_JAQNDK010000003.1"/>
</dbReference>
<dbReference type="InterPro" id="IPR008266">
    <property type="entry name" value="Tyr_kinase_AS"/>
</dbReference>
<evidence type="ECO:0000313" key="7">
    <source>
        <dbReference type="EMBL" id="MDC0682000.1"/>
    </source>
</evidence>